<dbReference type="EMBL" id="CAJOBC010107283">
    <property type="protein sequence ID" value="CAF4508077.1"/>
    <property type="molecule type" value="Genomic_DNA"/>
</dbReference>
<evidence type="ECO:0000313" key="1">
    <source>
        <dbReference type="EMBL" id="CAF1619253.1"/>
    </source>
</evidence>
<evidence type="ECO:0008006" key="4">
    <source>
        <dbReference type="Google" id="ProtNLM"/>
    </source>
</evidence>
<name>A0A816CB16_9BILA</name>
<feature type="non-terminal residue" evidence="1">
    <location>
        <position position="47"/>
    </location>
</feature>
<dbReference type="AlphaFoldDB" id="A0A816CB16"/>
<organism evidence="1 3">
    <name type="scientific">Didymodactylos carnosus</name>
    <dbReference type="NCBI Taxonomy" id="1234261"/>
    <lineage>
        <taxon>Eukaryota</taxon>
        <taxon>Metazoa</taxon>
        <taxon>Spiralia</taxon>
        <taxon>Gnathifera</taxon>
        <taxon>Rotifera</taxon>
        <taxon>Eurotatoria</taxon>
        <taxon>Bdelloidea</taxon>
        <taxon>Philodinida</taxon>
        <taxon>Philodinidae</taxon>
        <taxon>Didymodactylos</taxon>
    </lineage>
</organism>
<evidence type="ECO:0000313" key="3">
    <source>
        <dbReference type="Proteomes" id="UP000663829"/>
    </source>
</evidence>
<dbReference type="Proteomes" id="UP000663829">
    <property type="component" value="Unassembled WGS sequence"/>
</dbReference>
<evidence type="ECO:0000313" key="2">
    <source>
        <dbReference type="EMBL" id="CAF4508077.1"/>
    </source>
</evidence>
<keyword evidence="3" id="KW-1185">Reference proteome</keyword>
<dbReference type="EMBL" id="CAJNOQ010040196">
    <property type="protein sequence ID" value="CAF1619253.1"/>
    <property type="molecule type" value="Genomic_DNA"/>
</dbReference>
<sequence>MSQRHAWTSPKDQVQAANKLKQVLTDEPLVLKYPHPTALFILATDAS</sequence>
<gene>
    <name evidence="1" type="ORF">GPM918_LOCUS43627</name>
    <name evidence="2" type="ORF">SRO942_LOCUS45171</name>
</gene>
<protein>
    <recommendedName>
        <fullName evidence="4">Reverse transcriptase/retrotransposon-derived protein RNase H-like domain-containing protein</fullName>
    </recommendedName>
</protein>
<proteinExistence type="predicted"/>
<reference evidence="1" key="1">
    <citation type="submission" date="2021-02" db="EMBL/GenBank/DDBJ databases">
        <authorList>
            <person name="Nowell W R."/>
        </authorList>
    </citation>
    <scope>NUCLEOTIDE SEQUENCE</scope>
</reference>
<comment type="caution">
    <text evidence="1">The sequence shown here is derived from an EMBL/GenBank/DDBJ whole genome shotgun (WGS) entry which is preliminary data.</text>
</comment>
<accession>A0A816CB16</accession>
<dbReference type="Proteomes" id="UP000681722">
    <property type="component" value="Unassembled WGS sequence"/>
</dbReference>